<name>A0ABY8TJD9_TETOB</name>
<dbReference type="EMBL" id="CP126208">
    <property type="protein sequence ID" value="WIA09034.1"/>
    <property type="molecule type" value="Genomic_DNA"/>
</dbReference>
<protein>
    <submittedName>
        <fullName evidence="3">Uncharacterized protein</fullName>
    </submittedName>
</protein>
<accession>A0ABY8TJD9</accession>
<reference evidence="3 4" key="1">
    <citation type="submission" date="2023-05" db="EMBL/GenBank/DDBJ databases">
        <title>A 100% complete, gapless, phased diploid assembly of the Scenedesmus obliquus UTEX 3031 genome.</title>
        <authorList>
            <person name="Biondi T.C."/>
            <person name="Hanschen E.R."/>
            <person name="Kwon T."/>
            <person name="Eng W."/>
            <person name="Kruse C.P.S."/>
            <person name="Koehler S.I."/>
            <person name="Kunde Y."/>
            <person name="Gleasner C.D."/>
            <person name="You Mak K.T."/>
            <person name="Polle J."/>
            <person name="Hovde B.T."/>
            <person name="Starkenburg S.R."/>
        </authorList>
    </citation>
    <scope>NUCLEOTIDE SEQUENCE [LARGE SCALE GENOMIC DNA]</scope>
    <source>
        <strain evidence="3 4">DOE0152z</strain>
    </source>
</reference>
<gene>
    <name evidence="3" type="ORF">OEZ85_008448</name>
</gene>
<evidence type="ECO:0000313" key="4">
    <source>
        <dbReference type="Proteomes" id="UP001244341"/>
    </source>
</evidence>
<evidence type="ECO:0000256" key="1">
    <source>
        <dbReference type="SAM" id="MobiDB-lite"/>
    </source>
</evidence>
<keyword evidence="2" id="KW-0732">Signal</keyword>
<evidence type="ECO:0000313" key="3">
    <source>
        <dbReference type="EMBL" id="WIA09034.1"/>
    </source>
</evidence>
<sequence length="209" mass="21812">MGRWRIRPCEDLFWALSVVLVAWLLQQAIEASNQGQAHKAKFLATQPCQVQLSSPGPQERPQQHLQESGNDGSFQGQEAAAGAKPAAAASISSVAFIYVEAGCSSERSSDSAADAGQAQVAEQGDAADAQCHGSRQQAAAAKGKLQVCTADSNTHQQQEACAGLSSLPVAAAAAEVVQQQAAVLKLNWLQRTFTKLLGRCGGLGKVAVM</sequence>
<dbReference type="Proteomes" id="UP001244341">
    <property type="component" value="Chromosome 1b"/>
</dbReference>
<feature type="compositionally biased region" description="Polar residues" evidence="1">
    <location>
        <begin position="63"/>
        <end position="76"/>
    </location>
</feature>
<proteinExistence type="predicted"/>
<keyword evidence="4" id="KW-1185">Reference proteome</keyword>
<feature type="signal peptide" evidence="2">
    <location>
        <begin position="1"/>
        <end position="31"/>
    </location>
</feature>
<evidence type="ECO:0000256" key="2">
    <source>
        <dbReference type="SAM" id="SignalP"/>
    </source>
</evidence>
<feature type="region of interest" description="Disordered" evidence="1">
    <location>
        <begin position="50"/>
        <end position="81"/>
    </location>
</feature>
<feature type="chain" id="PRO_5045701784" evidence="2">
    <location>
        <begin position="32"/>
        <end position="209"/>
    </location>
</feature>
<organism evidence="3 4">
    <name type="scientific">Tetradesmus obliquus</name>
    <name type="common">Green alga</name>
    <name type="synonym">Acutodesmus obliquus</name>
    <dbReference type="NCBI Taxonomy" id="3088"/>
    <lineage>
        <taxon>Eukaryota</taxon>
        <taxon>Viridiplantae</taxon>
        <taxon>Chlorophyta</taxon>
        <taxon>core chlorophytes</taxon>
        <taxon>Chlorophyceae</taxon>
        <taxon>CS clade</taxon>
        <taxon>Sphaeropleales</taxon>
        <taxon>Scenedesmaceae</taxon>
        <taxon>Tetradesmus</taxon>
    </lineage>
</organism>